<dbReference type="PIRSF" id="PIRSF018266">
    <property type="entry name" value="FecR"/>
    <property type="match status" value="1"/>
</dbReference>
<sequence>MDANNKIEDVLATRILAGEATEAEMLVHNARLEDDADYRDSWDNFLALWDISWDALAFEEVDTEKGWEAVKAQTSAFVQLPRRSNFSLIQYAALMTGVIVAAALWLLWPDSQPATPSAFMAGDANLQEVTLSDGTMVTLNVGSRLVCEQPFSGDERRVRLSGEAWFDVAAHAEIPFYVETEELVVRVLGTDFNVRSLSDREMTQVEVGSGIVEVFSLAKANETVRLVAGDGIVFNRNNHQMTKVKANPNFMAWKTGRIQFFETPMTEVIETLERVYRQPVQVTDESILEERLGGTFHHTSFENVLEVVCKTFNLEQRTENGVVYLSRR</sequence>
<dbReference type="Gene3D" id="3.55.50.30">
    <property type="match status" value="1"/>
</dbReference>
<dbReference type="AlphaFoldDB" id="A0A0E9LW49"/>
<evidence type="ECO:0000313" key="4">
    <source>
        <dbReference type="EMBL" id="GAO29817.1"/>
    </source>
</evidence>
<organism evidence="4 5">
    <name type="scientific">Geofilum rubicundum JCM 15548</name>
    <dbReference type="NCBI Taxonomy" id="1236989"/>
    <lineage>
        <taxon>Bacteria</taxon>
        <taxon>Pseudomonadati</taxon>
        <taxon>Bacteroidota</taxon>
        <taxon>Bacteroidia</taxon>
        <taxon>Marinilabiliales</taxon>
        <taxon>Marinilabiliaceae</taxon>
        <taxon>Geofilum</taxon>
    </lineage>
</organism>
<evidence type="ECO:0000259" key="2">
    <source>
        <dbReference type="Pfam" id="PF04773"/>
    </source>
</evidence>
<dbReference type="PANTHER" id="PTHR30273">
    <property type="entry name" value="PERIPLASMIC SIGNAL SENSOR AND SIGMA FACTOR ACTIVATOR FECR-RELATED"/>
    <property type="match status" value="1"/>
</dbReference>
<dbReference type="InterPro" id="IPR032508">
    <property type="entry name" value="FecR_C"/>
</dbReference>
<keyword evidence="1" id="KW-0472">Membrane</keyword>
<protein>
    <submittedName>
        <fullName evidence="4">Putative anti-sigma factor</fullName>
    </submittedName>
</protein>
<proteinExistence type="predicted"/>
<dbReference type="PANTHER" id="PTHR30273:SF2">
    <property type="entry name" value="PROTEIN FECR"/>
    <property type="match status" value="1"/>
</dbReference>
<dbReference type="EMBL" id="BAZW01000013">
    <property type="protein sequence ID" value="GAO29817.1"/>
    <property type="molecule type" value="Genomic_DNA"/>
</dbReference>
<dbReference type="Pfam" id="PF04773">
    <property type="entry name" value="FecR"/>
    <property type="match status" value="1"/>
</dbReference>
<keyword evidence="1" id="KW-0812">Transmembrane</keyword>
<dbReference type="Proteomes" id="UP000032900">
    <property type="component" value="Unassembled WGS sequence"/>
</dbReference>
<evidence type="ECO:0000259" key="3">
    <source>
        <dbReference type="Pfam" id="PF16344"/>
    </source>
</evidence>
<feature type="transmembrane region" description="Helical" evidence="1">
    <location>
        <begin position="88"/>
        <end position="108"/>
    </location>
</feature>
<accession>A0A0E9LW49</accession>
<name>A0A0E9LW49_9BACT</name>
<reference evidence="4 5" key="1">
    <citation type="journal article" date="2015" name="Microbes Environ.">
        <title>Distribution and evolution of nitrogen fixation genes in the phylum bacteroidetes.</title>
        <authorList>
            <person name="Inoue J."/>
            <person name="Oshima K."/>
            <person name="Suda W."/>
            <person name="Sakamoto M."/>
            <person name="Iino T."/>
            <person name="Noda S."/>
            <person name="Hongoh Y."/>
            <person name="Hattori M."/>
            <person name="Ohkuma M."/>
        </authorList>
    </citation>
    <scope>NUCLEOTIDE SEQUENCE [LARGE SCALE GENOMIC DNA]</scope>
    <source>
        <strain evidence="4">JCM 15548</strain>
    </source>
</reference>
<dbReference type="STRING" id="1236989.JCM15548_12045"/>
<dbReference type="Gene3D" id="2.60.120.1440">
    <property type="match status" value="1"/>
</dbReference>
<feature type="domain" description="FecR protein" evidence="2">
    <location>
        <begin position="125"/>
        <end position="213"/>
    </location>
</feature>
<evidence type="ECO:0000313" key="5">
    <source>
        <dbReference type="Proteomes" id="UP000032900"/>
    </source>
</evidence>
<keyword evidence="5" id="KW-1185">Reference proteome</keyword>
<feature type="domain" description="Protein FecR C-terminal" evidence="3">
    <location>
        <begin position="259"/>
        <end position="324"/>
    </location>
</feature>
<dbReference type="InterPro" id="IPR006860">
    <property type="entry name" value="FecR"/>
</dbReference>
<dbReference type="OrthoDB" id="699645at2"/>
<dbReference type="GO" id="GO:0016989">
    <property type="term" value="F:sigma factor antagonist activity"/>
    <property type="evidence" value="ECO:0007669"/>
    <property type="project" value="TreeGrafter"/>
</dbReference>
<dbReference type="InterPro" id="IPR012373">
    <property type="entry name" value="Ferrdict_sens_TM"/>
</dbReference>
<dbReference type="RefSeq" id="WP_062124389.1">
    <property type="nucleotide sequence ID" value="NZ_BAZW01000013.1"/>
</dbReference>
<comment type="caution">
    <text evidence="4">The sequence shown here is derived from an EMBL/GenBank/DDBJ whole genome shotgun (WGS) entry which is preliminary data.</text>
</comment>
<keyword evidence="1" id="KW-1133">Transmembrane helix</keyword>
<evidence type="ECO:0000256" key="1">
    <source>
        <dbReference type="SAM" id="Phobius"/>
    </source>
</evidence>
<dbReference type="Pfam" id="PF16344">
    <property type="entry name" value="FecR_C"/>
    <property type="match status" value="1"/>
</dbReference>
<gene>
    <name evidence="4" type="ORF">JCM15548_12045</name>
</gene>